<evidence type="ECO:0000256" key="3">
    <source>
        <dbReference type="ARBA" id="ARBA00022679"/>
    </source>
</evidence>
<dbReference type="AlphaFoldDB" id="W1P0G0"/>
<keyword evidence="4 7" id="KW-0812">Transmembrane</keyword>
<dbReference type="GO" id="GO:0010143">
    <property type="term" value="P:cutin biosynthetic process"/>
    <property type="evidence" value="ECO:0000318"/>
    <property type="project" value="GO_Central"/>
</dbReference>
<dbReference type="InterPro" id="IPR056462">
    <property type="entry name" value="HAD_RAM2/GPAT1-8"/>
</dbReference>
<evidence type="ECO:0000313" key="9">
    <source>
        <dbReference type="EMBL" id="ERN03317.1"/>
    </source>
</evidence>
<proteinExistence type="inferred from homology"/>
<dbReference type="EMBL" id="KI394358">
    <property type="protein sequence ID" value="ERN03317.1"/>
    <property type="molecule type" value="Genomic_DNA"/>
</dbReference>
<dbReference type="Gramene" id="ERN03317">
    <property type="protein sequence ID" value="ERN03317"/>
    <property type="gene ID" value="AMTR_s00003p00236080"/>
</dbReference>
<evidence type="ECO:0000256" key="1">
    <source>
        <dbReference type="ARBA" id="ARBA00004141"/>
    </source>
</evidence>
<dbReference type="eggNOG" id="ENOG502QWBX">
    <property type="taxonomic scope" value="Eukaryota"/>
</dbReference>
<evidence type="ECO:0000256" key="5">
    <source>
        <dbReference type="ARBA" id="ARBA00022989"/>
    </source>
</evidence>
<evidence type="ECO:0000256" key="6">
    <source>
        <dbReference type="ARBA" id="ARBA00023136"/>
    </source>
</evidence>
<gene>
    <name evidence="9" type="ORF">AMTR_s00003p00236080</name>
</gene>
<keyword evidence="6 7" id="KW-0472">Membrane</keyword>
<dbReference type="GO" id="GO:0016791">
    <property type="term" value="F:phosphatase activity"/>
    <property type="evidence" value="ECO:0000318"/>
    <property type="project" value="GO_Central"/>
</dbReference>
<dbReference type="Pfam" id="PF01553">
    <property type="entry name" value="Acyltransferase"/>
    <property type="match status" value="1"/>
</dbReference>
<dbReference type="PANTHER" id="PTHR15486">
    <property type="entry name" value="ANCIENT UBIQUITOUS PROTEIN"/>
    <property type="match status" value="1"/>
</dbReference>
<dbReference type="OrthoDB" id="1854593at2759"/>
<accession>W1P0G0</accession>
<keyword evidence="5 7" id="KW-1133">Transmembrane helix</keyword>
<organism evidence="9 10">
    <name type="scientific">Amborella trichopoda</name>
    <dbReference type="NCBI Taxonomy" id="13333"/>
    <lineage>
        <taxon>Eukaryota</taxon>
        <taxon>Viridiplantae</taxon>
        <taxon>Streptophyta</taxon>
        <taxon>Embryophyta</taxon>
        <taxon>Tracheophyta</taxon>
        <taxon>Spermatophyta</taxon>
        <taxon>Magnoliopsida</taxon>
        <taxon>Amborellales</taxon>
        <taxon>Amborellaceae</taxon>
        <taxon>Amborella</taxon>
    </lineage>
</organism>
<dbReference type="SMART" id="SM00563">
    <property type="entry name" value="PlsC"/>
    <property type="match status" value="1"/>
</dbReference>
<dbReference type="Proteomes" id="UP000017836">
    <property type="component" value="Unassembled WGS sequence"/>
</dbReference>
<dbReference type="SUPFAM" id="SSF69593">
    <property type="entry name" value="Glycerol-3-phosphate (1)-acyltransferase"/>
    <property type="match status" value="1"/>
</dbReference>
<feature type="transmembrane region" description="Helical" evidence="7">
    <location>
        <begin position="264"/>
        <end position="282"/>
    </location>
</feature>
<keyword evidence="10" id="KW-1185">Reference proteome</keyword>
<feature type="domain" description="Phospholipid/glycerol acyltransferase" evidence="8">
    <location>
        <begin position="343"/>
        <end position="444"/>
    </location>
</feature>
<dbReference type="KEGG" id="atr:18431454"/>
<dbReference type="GO" id="GO:0016020">
    <property type="term" value="C:membrane"/>
    <property type="evidence" value="ECO:0000318"/>
    <property type="project" value="GO_Central"/>
</dbReference>
<dbReference type="STRING" id="13333.W1P0G0"/>
<dbReference type="InterPro" id="IPR002123">
    <property type="entry name" value="Plipid/glycerol_acylTrfase"/>
</dbReference>
<evidence type="ECO:0000256" key="7">
    <source>
        <dbReference type="SAM" id="Phobius"/>
    </source>
</evidence>
<dbReference type="Pfam" id="PF23270">
    <property type="entry name" value="HAD_RAM2_N"/>
    <property type="match status" value="1"/>
</dbReference>
<evidence type="ECO:0000256" key="4">
    <source>
        <dbReference type="ARBA" id="ARBA00022692"/>
    </source>
</evidence>
<sequence>MVSPKLLNCLSHYFLPPFFSKVVRKLRNQYLRKTSSLSPQYPPASKCALNSVTDRTLVCDINGALLRSASFFPYFMLVAFEAGGIFRALFLTLVYPFLFFVGRETAMKVMIFISFCGLKQSSFRVGKSVLPKFFLEDLHSQCYEMVMASSKTVVITSVPKIMVEEFLEEYLGVEVVLGTELHFFHGYFTGFVGASGLVNKQSALKRSFAEIKPDIGVGSLKPDDCQFLSLCKEAYLVNSPDYKNSYILPREKYPKPLIFHDGRLAFRPTSLASLAMFLWLPIALPLAIIRTLIGLLLPYKVAIIVGFATGMRFKLKNPNQKPSSPILEREKSSNLEREARQGVLYVCTHRTLLDPLYLATALNKPLTAVTYSLSRVSEILAPIKTVRLTRERKEDGERMKRLLREGDLVVCPEGTTCREPYLLRFSPLFAELTDEIVPVAINVTVSMFYGTSASGFKCLDPLFFLMNPFPNYEVEVLEKLPFELSCSSGKSSFEVANYVQKKLGEALGFECTTLTRKDKYLMLAGNEGIVGDACKRPNRSG</sequence>
<evidence type="ECO:0000259" key="8">
    <source>
        <dbReference type="SMART" id="SM00563"/>
    </source>
</evidence>
<reference evidence="10" key="1">
    <citation type="journal article" date="2013" name="Science">
        <title>The Amborella genome and the evolution of flowering plants.</title>
        <authorList>
            <consortium name="Amborella Genome Project"/>
        </authorList>
    </citation>
    <scope>NUCLEOTIDE SEQUENCE [LARGE SCALE GENOMIC DNA]</scope>
</reference>
<comment type="subcellular location">
    <subcellularLocation>
        <location evidence="1">Membrane</location>
        <topology evidence="1">Multi-pass membrane protein</topology>
    </subcellularLocation>
</comment>
<evidence type="ECO:0000313" key="10">
    <source>
        <dbReference type="Proteomes" id="UP000017836"/>
    </source>
</evidence>
<dbReference type="HOGENOM" id="CLU_028504_1_0_1"/>
<keyword evidence="3" id="KW-0808">Transferase</keyword>
<evidence type="ECO:0000256" key="2">
    <source>
        <dbReference type="ARBA" id="ARBA00007937"/>
    </source>
</evidence>
<feature type="transmembrane region" description="Helical" evidence="7">
    <location>
        <begin position="74"/>
        <end position="101"/>
    </location>
</feature>
<protein>
    <recommendedName>
        <fullName evidence="8">Phospholipid/glycerol acyltransferase domain-containing protein</fullName>
    </recommendedName>
</protein>
<comment type="similarity">
    <text evidence="2">Belongs to the GPAT/DAPAT family.</text>
</comment>
<dbReference type="PANTHER" id="PTHR15486:SF0">
    <property type="entry name" value="GLYCEROL-3-PHOSPHATE ACYLTRANSFERASE 1"/>
    <property type="match status" value="1"/>
</dbReference>
<name>W1P0G0_AMBTC</name>
<dbReference type="CDD" id="cd06551">
    <property type="entry name" value="LPLAT"/>
    <property type="match status" value="1"/>
</dbReference>
<dbReference type="GO" id="GO:0090447">
    <property type="term" value="F:glycerol-3-phosphate 2-O-acyltransferase activity"/>
    <property type="evidence" value="ECO:0000318"/>
    <property type="project" value="GO_Central"/>
</dbReference>
<dbReference type="OMA" id="MNTHVSM"/>